<dbReference type="Pfam" id="PF00581">
    <property type="entry name" value="Rhodanese"/>
    <property type="match status" value="1"/>
</dbReference>
<dbReference type="GO" id="GO:0016740">
    <property type="term" value="F:transferase activity"/>
    <property type="evidence" value="ECO:0007669"/>
    <property type="project" value="UniProtKB-KW"/>
</dbReference>
<reference evidence="2 3" key="1">
    <citation type="submission" date="2020-08" db="EMBL/GenBank/DDBJ databases">
        <title>Genomic Encyclopedia of Type Strains, Phase IV (KMG-IV): sequencing the most valuable type-strain genomes for metagenomic binning, comparative biology and taxonomic classification.</title>
        <authorList>
            <person name="Goeker M."/>
        </authorList>
    </citation>
    <scope>NUCLEOTIDE SEQUENCE [LARGE SCALE GENOMIC DNA]</scope>
    <source>
        <strain evidence="2 3">DSM 16325</strain>
    </source>
</reference>
<organism evidence="2 3">
    <name type="scientific">Anoxybacteroides tepidamans</name>
    <dbReference type="NCBI Taxonomy" id="265948"/>
    <lineage>
        <taxon>Bacteria</taxon>
        <taxon>Bacillati</taxon>
        <taxon>Bacillota</taxon>
        <taxon>Bacilli</taxon>
        <taxon>Bacillales</taxon>
        <taxon>Anoxybacillaceae</taxon>
        <taxon>Anoxybacteroides</taxon>
    </lineage>
</organism>
<feature type="domain" description="Rhodanese" evidence="1">
    <location>
        <begin position="3"/>
        <end position="76"/>
    </location>
</feature>
<protein>
    <submittedName>
        <fullName evidence="2">Rhodanese-related sulfurtransferase</fullName>
    </submittedName>
</protein>
<sequence>MIADGKVEVIDVRTEEEFASVHIPNAKLIPLQQLQNRLHELDKNKSYLIVCRSGNRSTQASNILVKERFFHVYKYERRHE</sequence>
<keyword evidence="3" id="KW-1185">Reference proteome</keyword>
<dbReference type="Proteomes" id="UP000520011">
    <property type="component" value="Unassembled WGS sequence"/>
</dbReference>
<dbReference type="CDD" id="cd00158">
    <property type="entry name" value="RHOD"/>
    <property type="match status" value="1"/>
</dbReference>
<dbReference type="AlphaFoldDB" id="A0A7W8ISX5"/>
<gene>
    <name evidence="2" type="ORF">HNQ34_003211</name>
</gene>
<dbReference type="EMBL" id="JACHEP010000027">
    <property type="protein sequence ID" value="MBB5326093.1"/>
    <property type="molecule type" value="Genomic_DNA"/>
</dbReference>
<dbReference type="PROSITE" id="PS50206">
    <property type="entry name" value="RHODANESE_3"/>
    <property type="match status" value="1"/>
</dbReference>
<evidence type="ECO:0000313" key="2">
    <source>
        <dbReference type="EMBL" id="MBB5326093.1"/>
    </source>
</evidence>
<dbReference type="RefSeq" id="WP_246364260.1">
    <property type="nucleotide sequence ID" value="NZ_JACHEP010000027.1"/>
</dbReference>
<dbReference type="Gene3D" id="3.40.250.10">
    <property type="entry name" value="Rhodanese-like domain"/>
    <property type="match status" value="1"/>
</dbReference>
<evidence type="ECO:0000259" key="1">
    <source>
        <dbReference type="PROSITE" id="PS50206"/>
    </source>
</evidence>
<evidence type="ECO:0000313" key="3">
    <source>
        <dbReference type="Proteomes" id="UP000520011"/>
    </source>
</evidence>
<proteinExistence type="predicted"/>
<dbReference type="InterPro" id="IPR001763">
    <property type="entry name" value="Rhodanese-like_dom"/>
</dbReference>
<dbReference type="PANTHER" id="PTHR43031:SF1">
    <property type="entry name" value="PYRIDINE NUCLEOTIDE-DISULPHIDE OXIDOREDUCTASE"/>
    <property type="match status" value="1"/>
</dbReference>
<keyword evidence="2" id="KW-0808">Transferase</keyword>
<dbReference type="InterPro" id="IPR050229">
    <property type="entry name" value="GlpE_sulfurtransferase"/>
</dbReference>
<dbReference type="PANTHER" id="PTHR43031">
    <property type="entry name" value="FAD-DEPENDENT OXIDOREDUCTASE"/>
    <property type="match status" value="1"/>
</dbReference>
<comment type="caution">
    <text evidence="2">The sequence shown here is derived from an EMBL/GenBank/DDBJ whole genome shotgun (WGS) entry which is preliminary data.</text>
</comment>
<accession>A0A7W8ISX5</accession>
<dbReference type="InterPro" id="IPR036873">
    <property type="entry name" value="Rhodanese-like_dom_sf"/>
</dbReference>
<dbReference type="SUPFAM" id="SSF52821">
    <property type="entry name" value="Rhodanese/Cell cycle control phosphatase"/>
    <property type="match status" value="1"/>
</dbReference>
<name>A0A7W8ISX5_9BACL</name>